<gene>
    <name evidence="1" type="ORF">E1294_43035</name>
</gene>
<evidence type="ECO:0000313" key="1">
    <source>
        <dbReference type="EMBL" id="TDD12915.1"/>
    </source>
</evidence>
<reference evidence="1 2" key="1">
    <citation type="submission" date="2019-03" db="EMBL/GenBank/DDBJ databases">
        <title>Draft genome sequences of novel Actinobacteria.</title>
        <authorList>
            <person name="Sahin N."/>
            <person name="Ay H."/>
            <person name="Saygin H."/>
        </authorList>
    </citation>
    <scope>NUCLEOTIDE SEQUENCE [LARGE SCALE GENOMIC DNA]</scope>
    <source>
        <strain evidence="1 2">KC712</strain>
    </source>
</reference>
<dbReference type="NCBIfam" id="NF033399">
    <property type="entry name" value="thiazolyl_GetA"/>
    <property type="match status" value="1"/>
</dbReference>
<accession>A0A4R4WC60</accession>
<evidence type="ECO:0000313" key="2">
    <source>
        <dbReference type="Proteomes" id="UP000294543"/>
    </source>
</evidence>
<proteinExistence type="predicted"/>
<comment type="caution">
    <text evidence="1">The sequence shown here is derived from an EMBL/GenBank/DDBJ whole genome shotgun (WGS) entry which is preliminary data.</text>
</comment>
<keyword evidence="2" id="KW-1185">Reference proteome</keyword>
<dbReference type="Proteomes" id="UP000294543">
    <property type="component" value="Unassembled WGS sequence"/>
</dbReference>
<sequence length="39" mass="3886">MDVFDLTDSGLTIESLTAGHGMTENGASTTCVCSSGCSS</sequence>
<name>A0A4R4WC60_9ACTN</name>
<dbReference type="EMBL" id="SMKP01000193">
    <property type="protein sequence ID" value="TDD12915.1"/>
    <property type="molecule type" value="Genomic_DNA"/>
</dbReference>
<organism evidence="1 2">
    <name type="scientific">Nonomuraea diastatica</name>
    <dbReference type="NCBI Taxonomy" id="1848329"/>
    <lineage>
        <taxon>Bacteria</taxon>
        <taxon>Bacillati</taxon>
        <taxon>Actinomycetota</taxon>
        <taxon>Actinomycetes</taxon>
        <taxon>Streptosporangiales</taxon>
        <taxon>Streptosporangiaceae</taxon>
        <taxon>Nonomuraea</taxon>
    </lineage>
</organism>
<dbReference type="Pfam" id="PF19409">
    <property type="entry name" value="Thiopep_pre"/>
    <property type="match status" value="1"/>
</dbReference>
<protein>
    <submittedName>
        <fullName evidence="1">GE37468 family thiazolyl peptide</fullName>
    </submittedName>
</protein>
<dbReference type="AlphaFoldDB" id="A0A4R4WC60"/>